<name>C1NA79_MICPC</name>
<protein>
    <submittedName>
        <fullName evidence="12">Predicted protein</fullName>
    </submittedName>
</protein>
<organism evidence="13">
    <name type="scientific">Micromonas pusilla (strain CCMP1545)</name>
    <name type="common">Picoplanktonic green alga</name>
    <dbReference type="NCBI Taxonomy" id="564608"/>
    <lineage>
        <taxon>Eukaryota</taxon>
        <taxon>Viridiplantae</taxon>
        <taxon>Chlorophyta</taxon>
        <taxon>Mamiellophyceae</taxon>
        <taxon>Mamiellales</taxon>
        <taxon>Mamiellaceae</taxon>
        <taxon>Micromonas</taxon>
    </lineage>
</organism>
<dbReference type="EMBL" id="GG663752">
    <property type="protein sequence ID" value="EEH51079.1"/>
    <property type="molecule type" value="Genomic_DNA"/>
</dbReference>
<dbReference type="SUPFAM" id="SSF55486">
    <property type="entry name" value="Metalloproteases ('zincins'), catalytic domain"/>
    <property type="match status" value="1"/>
</dbReference>
<dbReference type="KEGG" id="mpp:MICPUCDRAFT_54794"/>
<keyword evidence="13" id="KW-1185">Reference proteome</keyword>
<dbReference type="GO" id="GO:0004222">
    <property type="term" value="F:metalloendopeptidase activity"/>
    <property type="evidence" value="ECO:0007669"/>
    <property type="project" value="InterPro"/>
</dbReference>
<keyword evidence="9" id="KW-0496">Mitochondrion</keyword>
<dbReference type="GO" id="GO:0006518">
    <property type="term" value="P:peptide metabolic process"/>
    <property type="evidence" value="ECO:0007669"/>
    <property type="project" value="TreeGrafter"/>
</dbReference>
<evidence type="ECO:0000256" key="6">
    <source>
        <dbReference type="ARBA" id="ARBA00022833"/>
    </source>
</evidence>
<dbReference type="eggNOG" id="KOG2090">
    <property type="taxonomic scope" value="Eukaryota"/>
</dbReference>
<dbReference type="PANTHER" id="PTHR11804">
    <property type="entry name" value="PROTEASE M3 THIMET OLIGOPEPTIDASE-RELATED"/>
    <property type="match status" value="1"/>
</dbReference>
<proteinExistence type="inferred from homology"/>
<comment type="cofactor">
    <cofactor evidence="10">
        <name>Zn(2+)</name>
        <dbReference type="ChEBI" id="CHEBI:29105"/>
    </cofactor>
    <text evidence="10">Binds 1 zinc ion.</text>
</comment>
<keyword evidence="8 10" id="KW-0482">Metalloprotease</keyword>
<keyword evidence="6 10" id="KW-0862">Zinc</keyword>
<evidence type="ECO:0000256" key="9">
    <source>
        <dbReference type="ARBA" id="ARBA00023128"/>
    </source>
</evidence>
<feature type="domain" description="Peptidase M3A/M3B catalytic" evidence="11">
    <location>
        <begin position="366"/>
        <end position="712"/>
    </location>
</feature>
<dbReference type="Pfam" id="PF01432">
    <property type="entry name" value="Peptidase_M3"/>
    <property type="match status" value="1"/>
</dbReference>
<dbReference type="Proteomes" id="UP000001876">
    <property type="component" value="Unassembled WGS sequence"/>
</dbReference>
<keyword evidence="7" id="KW-0809">Transit peptide</keyword>
<sequence>MLRRAGRLRAAAAVARARAASTTASPDRDRPGLYGLVGLHAPEDFARLTREATTTSTSLVASIAKDWSLGRLTRDGGGNGGAARVVTDLDEISDVVCAVVDVAEVCRNTHPDERWVRAAERAYIDLQQHVGNLNADRSLYDALRAADDGGASSSSSSSSSLPPEAARVASTLRHDFERGGVHLEGDARARLEDANSRVIRFGMAFQARSARALVPIRPRSRGARRSLRTFSPGAYVQSADARRVVYAAAHRGPEGNRDALRGLLDARAEAASLLGFESHAHYATSPLLAGDPDAARELMRRVHIYLRRFPTISDGVDDVARRELELMRRTLRGKWGDGGFGSGGGGGGRSAGSYSDGGGSYYSDHDAVRGWDRAYLIAAAKREACGVDANAVAQYFPIDKVLKGVAALLSRVFNVHLREVEMERGESWHEGVRKLRVAAGGGGAGEGEDVGTIYLDLTPRPRKFPHAAHFVIRCGKALKNQKPSVALVCSFGGGGGQGMGTRSTALLSHGEVETFLHELGHAMHSVLSKTKYQHLSGTRCAMDVVEIPSHVFEYFAWDADALKVISEHRSTGEALPGDFIHRMRRGKALFAATDLQQQCAYALTDLDAHSTSWDANMSDRNNMSDIVRQVASGYAAGVGHEPDADWELRFGHTVGYASTYYSYVYARCVAATVWGRFFEGDALARGAGESLRDGLLRHGGAVEPVEMLRCVGRSRDVLTFPVVRRRSASTALPFQRRRRFTGETRD</sequence>
<evidence type="ECO:0000256" key="4">
    <source>
        <dbReference type="ARBA" id="ARBA00022723"/>
    </source>
</evidence>
<dbReference type="OMA" id="ALMFEYM"/>
<dbReference type="PANTHER" id="PTHR11804:SF79">
    <property type="entry name" value="MITOCHONDRIAL INTERMEDIATE PEPTIDASE"/>
    <property type="match status" value="1"/>
</dbReference>
<keyword evidence="3 10" id="KW-0645">Protease</keyword>
<evidence type="ECO:0000259" key="11">
    <source>
        <dbReference type="Pfam" id="PF01432"/>
    </source>
</evidence>
<evidence type="ECO:0000313" key="13">
    <source>
        <dbReference type="Proteomes" id="UP000001876"/>
    </source>
</evidence>
<dbReference type="Gene3D" id="1.10.1370.10">
    <property type="entry name" value="Neurolysin, domain 3"/>
    <property type="match status" value="1"/>
</dbReference>
<dbReference type="InterPro" id="IPR024079">
    <property type="entry name" value="MetalloPept_cat_dom_sf"/>
</dbReference>
<dbReference type="Gene3D" id="3.40.390.10">
    <property type="entry name" value="Collagenase (Catalytic Domain)"/>
    <property type="match status" value="1"/>
</dbReference>
<dbReference type="STRING" id="564608.C1NA79"/>
<evidence type="ECO:0000256" key="8">
    <source>
        <dbReference type="ARBA" id="ARBA00023049"/>
    </source>
</evidence>
<dbReference type="InterPro" id="IPR024077">
    <property type="entry name" value="Neurolysin/TOP_dom2"/>
</dbReference>
<evidence type="ECO:0000256" key="7">
    <source>
        <dbReference type="ARBA" id="ARBA00022946"/>
    </source>
</evidence>
<dbReference type="GeneID" id="9690301"/>
<dbReference type="RefSeq" id="XP_003064745.1">
    <property type="nucleotide sequence ID" value="XM_003064699.1"/>
</dbReference>
<evidence type="ECO:0000313" key="12">
    <source>
        <dbReference type="EMBL" id="EEH51079.1"/>
    </source>
</evidence>
<comment type="subcellular location">
    <subcellularLocation>
        <location evidence="1">Mitochondrion</location>
    </subcellularLocation>
</comment>
<evidence type="ECO:0000256" key="2">
    <source>
        <dbReference type="ARBA" id="ARBA00006040"/>
    </source>
</evidence>
<dbReference type="GO" id="GO:0005739">
    <property type="term" value="C:mitochondrion"/>
    <property type="evidence" value="ECO:0007669"/>
    <property type="project" value="UniProtKB-SubCell"/>
</dbReference>
<keyword evidence="4 10" id="KW-0479">Metal-binding</keyword>
<keyword evidence="5 10" id="KW-0378">Hydrolase</keyword>
<evidence type="ECO:0000256" key="5">
    <source>
        <dbReference type="ARBA" id="ARBA00022801"/>
    </source>
</evidence>
<dbReference type="InterPro" id="IPR001567">
    <property type="entry name" value="Pept_M3A_M3B_dom"/>
</dbReference>
<dbReference type="InterPro" id="IPR045090">
    <property type="entry name" value="Pept_M3A_M3B"/>
</dbReference>
<dbReference type="AlphaFoldDB" id="C1NA79"/>
<gene>
    <name evidence="12" type="ORF">MICPUCDRAFT_54794</name>
</gene>
<comment type="similarity">
    <text evidence="2 10">Belongs to the peptidase M3 family.</text>
</comment>
<dbReference type="GO" id="GO:0046872">
    <property type="term" value="F:metal ion binding"/>
    <property type="evidence" value="ECO:0007669"/>
    <property type="project" value="UniProtKB-UniRule"/>
</dbReference>
<evidence type="ECO:0000256" key="1">
    <source>
        <dbReference type="ARBA" id="ARBA00004173"/>
    </source>
</evidence>
<dbReference type="CDD" id="cd06457">
    <property type="entry name" value="M3A_MIP"/>
    <property type="match status" value="1"/>
</dbReference>
<evidence type="ECO:0000256" key="3">
    <source>
        <dbReference type="ARBA" id="ARBA00022670"/>
    </source>
</evidence>
<reference evidence="12 13" key="1">
    <citation type="journal article" date="2009" name="Science">
        <title>Green evolution and dynamic adaptations revealed by genomes of the marine picoeukaryotes Micromonas.</title>
        <authorList>
            <person name="Worden A.Z."/>
            <person name="Lee J.H."/>
            <person name="Mock T."/>
            <person name="Rouze P."/>
            <person name="Simmons M.P."/>
            <person name="Aerts A.L."/>
            <person name="Allen A.E."/>
            <person name="Cuvelier M.L."/>
            <person name="Derelle E."/>
            <person name="Everett M.V."/>
            <person name="Foulon E."/>
            <person name="Grimwood J."/>
            <person name="Gundlach H."/>
            <person name="Henrissat B."/>
            <person name="Napoli C."/>
            <person name="McDonald S.M."/>
            <person name="Parker M.S."/>
            <person name="Rombauts S."/>
            <person name="Salamov A."/>
            <person name="Von Dassow P."/>
            <person name="Badger J.H."/>
            <person name="Coutinho P.M."/>
            <person name="Demir E."/>
            <person name="Dubchak I."/>
            <person name="Gentemann C."/>
            <person name="Eikrem W."/>
            <person name="Gready J.E."/>
            <person name="John U."/>
            <person name="Lanier W."/>
            <person name="Lindquist E.A."/>
            <person name="Lucas S."/>
            <person name="Mayer K.F."/>
            <person name="Moreau H."/>
            <person name="Not F."/>
            <person name="Otillar R."/>
            <person name="Panaud O."/>
            <person name="Pangilinan J."/>
            <person name="Paulsen I."/>
            <person name="Piegu B."/>
            <person name="Poliakov A."/>
            <person name="Robbens S."/>
            <person name="Schmutz J."/>
            <person name="Toulza E."/>
            <person name="Wyss T."/>
            <person name="Zelensky A."/>
            <person name="Zhou K."/>
            <person name="Armbrust E.V."/>
            <person name="Bhattacharya D."/>
            <person name="Goodenough U.W."/>
            <person name="Van de Peer Y."/>
            <person name="Grigoriev I.V."/>
        </authorList>
    </citation>
    <scope>NUCLEOTIDE SEQUENCE [LARGE SCALE GENOMIC DNA]</scope>
    <source>
        <strain evidence="12 13">CCMP1545</strain>
    </source>
</reference>
<dbReference type="OrthoDB" id="17530at2759"/>
<dbReference type="InterPro" id="IPR033851">
    <property type="entry name" value="M3A_MIP"/>
</dbReference>
<evidence type="ECO:0000256" key="10">
    <source>
        <dbReference type="RuleBase" id="RU003435"/>
    </source>
</evidence>
<accession>C1NA79</accession>
<dbReference type="GO" id="GO:0006508">
    <property type="term" value="P:proteolysis"/>
    <property type="evidence" value="ECO:0007669"/>
    <property type="project" value="UniProtKB-KW"/>
</dbReference>